<accession>A0A1L9PM39</accession>
<dbReference type="VEuPathDB" id="FungiDB:ASPVEDRAFT_84078"/>
<evidence type="ECO:0008006" key="4">
    <source>
        <dbReference type="Google" id="ProtNLM"/>
    </source>
</evidence>
<sequence length="639" mass="71284">MATLMPNPLICPFSPTELVHASASFQPRPRTLFDPNPPPTRARRSEGSSTDTAPKPDADGFIESDLRAGGPKLCEPPCETIRKLPTGLKNYDLFRGPGSFQLMTKLSDICRDDNVRPDHMEFCGRRSMYEPDRNPIVTLLVVAKRNNPSQGSWTIVSRKLFHYLRGSGITDVSVEIMDEKFEEDPRIHACVQSDAIFPIWKQVALQIFHNIDRRGIFTIGCFRIGDDNDRLKCPPTILLGVDRAVKRDWKPVRDTIVAILDNRGLLNVAVTIQKDNRVTRRGGIIDDQGVAVEDCRKDPNLGTSLSPWDRKDEHGTLGGWVDVRNPKNGVWSTFAITCAHCCFPRESAVSEGDRQVVQNWKQQGVRIHDEHKTRLLPVDSPSYRDIKTKLDLLASEIEMSKSRKEYQEVETLNSKEDFVMPFLESTWRDISAAINRRQKERHTIKKFLHDNENGSRLGTVFAASGLREVTSTDNPNSLSIRDWALVRVDGGRATGTNTFKSPPKSPVADLSQLKKFSSRLPALDDKLFKIGRATGYTDGKYGNLVICHIATKMVNGKKEDVPTWEHVLLSDGSGKGFNPVVDPGDSGSLVFDEIGVVLGMIFGGNGKSNIGYFTAARDLIADIKRITGVQEIRLHGSVD</sequence>
<reference evidence="3" key="1">
    <citation type="journal article" date="2017" name="Genome Biol.">
        <title>Comparative genomics reveals high biological diversity and specific adaptations in the industrially and medically important fungal genus Aspergillus.</title>
        <authorList>
            <person name="de Vries R.P."/>
            <person name="Riley R."/>
            <person name="Wiebenga A."/>
            <person name="Aguilar-Osorio G."/>
            <person name="Amillis S."/>
            <person name="Uchima C.A."/>
            <person name="Anderluh G."/>
            <person name="Asadollahi M."/>
            <person name="Askin M."/>
            <person name="Barry K."/>
            <person name="Battaglia E."/>
            <person name="Bayram O."/>
            <person name="Benocci T."/>
            <person name="Braus-Stromeyer S.A."/>
            <person name="Caldana C."/>
            <person name="Canovas D."/>
            <person name="Cerqueira G.C."/>
            <person name="Chen F."/>
            <person name="Chen W."/>
            <person name="Choi C."/>
            <person name="Clum A."/>
            <person name="Dos Santos R.A."/>
            <person name="Damasio A.R."/>
            <person name="Diallinas G."/>
            <person name="Emri T."/>
            <person name="Fekete E."/>
            <person name="Flipphi M."/>
            <person name="Freyberg S."/>
            <person name="Gallo A."/>
            <person name="Gournas C."/>
            <person name="Habgood R."/>
            <person name="Hainaut M."/>
            <person name="Harispe M.L."/>
            <person name="Henrissat B."/>
            <person name="Hilden K.S."/>
            <person name="Hope R."/>
            <person name="Hossain A."/>
            <person name="Karabika E."/>
            <person name="Karaffa L."/>
            <person name="Karanyi Z."/>
            <person name="Krasevec N."/>
            <person name="Kuo A."/>
            <person name="Kusch H."/>
            <person name="LaButti K."/>
            <person name="Lagendijk E.L."/>
            <person name="Lapidus A."/>
            <person name="Levasseur A."/>
            <person name="Lindquist E."/>
            <person name="Lipzen A."/>
            <person name="Logrieco A.F."/>
            <person name="MacCabe A."/>
            <person name="Maekelae M.R."/>
            <person name="Malavazi I."/>
            <person name="Melin P."/>
            <person name="Meyer V."/>
            <person name="Mielnichuk N."/>
            <person name="Miskei M."/>
            <person name="Molnar A.P."/>
            <person name="Mule G."/>
            <person name="Ngan C.Y."/>
            <person name="Orejas M."/>
            <person name="Orosz E."/>
            <person name="Ouedraogo J.P."/>
            <person name="Overkamp K.M."/>
            <person name="Park H.-S."/>
            <person name="Perrone G."/>
            <person name="Piumi F."/>
            <person name="Punt P.J."/>
            <person name="Ram A.F."/>
            <person name="Ramon A."/>
            <person name="Rauscher S."/>
            <person name="Record E."/>
            <person name="Riano-Pachon D.M."/>
            <person name="Robert V."/>
            <person name="Roehrig J."/>
            <person name="Ruller R."/>
            <person name="Salamov A."/>
            <person name="Salih N.S."/>
            <person name="Samson R.A."/>
            <person name="Sandor E."/>
            <person name="Sanguinetti M."/>
            <person name="Schuetze T."/>
            <person name="Sepcic K."/>
            <person name="Shelest E."/>
            <person name="Sherlock G."/>
            <person name="Sophianopoulou V."/>
            <person name="Squina F.M."/>
            <person name="Sun H."/>
            <person name="Susca A."/>
            <person name="Todd R.B."/>
            <person name="Tsang A."/>
            <person name="Unkles S.E."/>
            <person name="van de Wiele N."/>
            <person name="van Rossen-Uffink D."/>
            <person name="Oliveira J.V."/>
            <person name="Vesth T.C."/>
            <person name="Visser J."/>
            <person name="Yu J.-H."/>
            <person name="Zhou M."/>
            <person name="Andersen M.R."/>
            <person name="Archer D.B."/>
            <person name="Baker S.E."/>
            <person name="Benoit I."/>
            <person name="Brakhage A.A."/>
            <person name="Braus G.H."/>
            <person name="Fischer R."/>
            <person name="Frisvad J.C."/>
            <person name="Goldman G.H."/>
            <person name="Houbraken J."/>
            <person name="Oakley B."/>
            <person name="Pocsi I."/>
            <person name="Scazzocchio C."/>
            <person name="Seiboth B."/>
            <person name="vanKuyk P.A."/>
            <person name="Wortman J."/>
            <person name="Dyer P.S."/>
            <person name="Grigoriev I.V."/>
        </authorList>
    </citation>
    <scope>NUCLEOTIDE SEQUENCE [LARGE SCALE GENOMIC DNA]</scope>
    <source>
        <strain evidence="3">CBS 583.65</strain>
    </source>
</reference>
<feature type="region of interest" description="Disordered" evidence="1">
    <location>
        <begin position="22"/>
        <end position="68"/>
    </location>
</feature>
<dbReference type="EMBL" id="KV878129">
    <property type="protein sequence ID" value="OJJ02588.1"/>
    <property type="molecule type" value="Genomic_DNA"/>
</dbReference>
<dbReference type="RefSeq" id="XP_040668350.1">
    <property type="nucleotide sequence ID" value="XM_040817493.1"/>
</dbReference>
<keyword evidence="3" id="KW-1185">Reference proteome</keyword>
<organism evidence="2 3">
    <name type="scientific">Aspergillus versicolor CBS 583.65</name>
    <dbReference type="NCBI Taxonomy" id="1036611"/>
    <lineage>
        <taxon>Eukaryota</taxon>
        <taxon>Fungi</taxon>
        <taxon>Dikarya</taxon>
        <taxon>Ascomycota</taxon>
        <taxon>Pezizomycotina</taxon>
        <taxon>Eurotiomycetes</taxon>
        <taxon>Eurotiomycetidae</taxon>
        <taxon>Eurotiales</taxon>
        <taxon>Aspergillaceae</taxon>
        <taxon>Aspergillus</taxon>
        <taxon>Aspergillus subgen. Nidulantes</taxon>
    </lineage>
</organism>
<evidence type="ECO:0000313" key="3">
    <source>
        <dbReference type="Proteomes" id="UP000184073"/>
    </source>
</evidence>
<dbReference type="Proteomes" id="UP000184073">
    <property type="component" value="Unassembled WGS sequence"/>
</dbReference>
<evidence type="ECO:0000313" key="2">
    <source>
        <dbReference type="EMBL" id="OJJ02588.1"/>
    </source>
</evidence>
<proteinExistence type="predicted"/>
<evidence type="ECO:0000256" key="1">
    <source>
        <dbReference type="SAM" id="MobiDB-lite"/>
    </source>
</evidence>
<dbReference type="GeneID" id="63733004"/>
<dbReference type="AlphaFoldDB" id="A0A1L9PM39"/>
<dbReference type="STRING" id="1036611.A0A1L9PM39"/>
<name>A0A1L9PM39_ASPVE</name>
<protein>
    <recommendedName>
        <fullName evidence="4">Peptidase S1 domain-containing protein</fullName>
    </recommendedName>
</protein>
<gene>
    <name evidence="2" type="ORF">ASPVEDRAFT_84078</name>
</gene>
<dbReference type="SUPFAM" id="SSF50494">
    <property type="entry name" value="Trypsin-like serine proteases"/>
    <property type="match status" value="1"/>
</dbReference>
<dbReference type="InterPro" id="IPR009003">
    <property type="entry name" value="Peptidase_S1_PA"/>
</dbReference>
<dbReference type="OrthoDB" id="5424209at2759"/>